<evidence type="ECO:0000313" key="2">
    <source>
        <dbReference type="Proteomes" id="UP001293593"/>
    </source>
</evidence>
<comment type="caution">
    <text evidence="1">The sequence shown here is derived from an EMBL/GenBank/DDBJ whole genome shotgun (WGS) entry which is preliminary data.</text>
</comment>
<dbReference type="PANTHER" id="PTHR33528">
    <property type="entry name" value="OS07G0239500 PROTEIN"/>
    <property type="match status" value="1"/>
</dbReference>
<keyword evidence="2" id="KW-1185">Reference proteome</keyword>
<reference evidence="1" key="1">
    <citation type="submission" date="2023-10" db="EMBL/GenBank/DDBJ databases">
        <title>Chromosome-level genome of the transformable northern wattle, Acacia crassicarpa.</title>
        <authorList>
            <person name="Massaro I."/>
            <person name="Sinha N.R."/>
            <person name="Poethig S."/>
            <person name="Leichty A.R."/>
        </authorList>
    </citation>
    <scope>NUCLEOTIDE SEQUENCE</scope>
    <source>
        <strain evidence="1">Acra3RX</strain>
        <tissue evidence="1">Leaf</tissue>
    </source>
</reference>
<organism evidence="1 2">
    <name type="scientific">Acacia crassicarpa</name>
    <name type="common">northern wattle</name>
    <dbReference type="NCBI Taxonomy" id="499986"/>
    <lineage>
        <taxon>Eukaryota</taxon>
        <taxon>Viridiplantae</taxon>
        <taxon>Streptophyta</taxon>
        <taxon>Embryophyta</taxon>
        <taxon>Tracheophyta</taxon>
        <taxon>Spermatophyta</taxon>
        <taxon>Magnoliopsida</taxon>
        <taxon>eudicotyledons</taxon>
        <taxon>Gunneridae</taxon>
        <taxon>Pentapetalae</taxon>
        <taxon>rosids</taxon>
        <taxon>fabids</taxon>
        <taxon>Fabales</taxon>
        <taxon>Fabaceae</taxon>
        <taxon>Caesalpinioideae</taxon>
        <taxon>mimosoid clade</taxon>
        <taxon>Acacieae</taxon>
        <taxon>Acacia</taxon>
    </lineage>
</organism>
<accession>A0AAE1M927</accession>
<dbReference type="InterPro" id="IPR027854">
    <property type="entry name" value="STMP1"/>
</dbReference>
<name>A0AAE1M927_9FABA</name>
<proteinExistence type="predicted"/>
<dbReference type="EMBL" id="JAWXYG010000013">
    <property type="protein sequence ID" value="KAK4256404.1"/>
    <property type="molecule type" value="Genomic_DNA"/>
</dbReference>
<dbReference type="AlphaFoldDB" id="A0AAE1M927"/>
<dbReference type="Pfam" id="PF15054">
    <property type="entry name" value="DUF4535"/>
    <property type="match status" value="1"/>
</dbReference>
<evidence type="ECO:0000313" key="1">
    <source>
        <dbReference type="EMBL" id="KAK4256404.1"/>
    </source>
</evidence>
<protein>
    <submittedName>
        <fullName evidence="1">Uncharacterized protein</fullName>
    </submittedName>
</protein>
<dbReference type="Proteomes" id="UP001293593">
    <property type="component" value="Unassembled WGS sequence"/>
</dbReference>
<dbReference type="PANTHER" id="PTHR33528:SF17">
    <property type="entry name" value="TRANSMEMBRANE PROTEIN"/>
    <property type="match status" value="1"/>
</dbReference>
<gene>
    <name evidence="1" type="ORF">QN277_009276</name>
</gene>
<sequence>MGIIRSSLSFITGTIFGVYLAQSYQLPNIKKLTETATFMAEEIEKKYRKPKKEE</sequence>